<evidence type="ECO:0000256" key="9">
    <source>
        <dbReference type="ARBA" id="ARBA00023237"/>
    </source>
</evidence>
<comment type="similarity">
    <text evidence="10">Belongs to the TonB-dependent receptor family.</text>
</comment>
<reference evidence="12 13" key="1">
    <citation type="journal article" date="2023" name="ISME J.">
        <title>Cultivation and genomic characterization of novel and ubiquitous marine nitrite-oxidizing bacteria from the Nitrospirales.</title>
        <authorList>
            <person name="Mueller A.J."/>
            <person name="Daebeler A."/>
            <person name="Herbold C.W."/>
            <person name="Kirkegaard R.H."/>
            <person name="Daims H."/>
        </authorList>
    </citation>
    <scope>NUCLEOTIDE SEQUENCE [LARGE SCALE GENOMIC DNA]</scope>
    <source>
        <strain evidence="12 13">EB</strain>
    </source>
</reference>
<accession>A0ABU3KBQ9</accession>
<evidence type="ECO:0000256" key="10">
    <source>
        <dbReference type="PROSITE-ProRule" id="PRU01360"/>
    </source>
</evidence>
<keyword evidence="13" id="KW-1185">Reference proteome</keyword>
<dbReference type="EMBL" id="JAQOUE010000002">
    <property type="protein sequence ID" value="MDT7043934.1"/>
    <property type="molecule type" value="Genomic_DNA"/>
</dbReference>
<evidence type="ECO:0000256" key="6">
    <source>
        <dbReference type="ARBA" id="ARBA00023077"/>
    </source>
</evidence>
<organism evidence="12 13">
    <name type="scientific">Candidatus Nitronereus thalassa</name>
    <dbReference type="NCBI Taxonomy" id="3020898"/>
    <lineage>
        <taxon>Bacteria</taxon>
        <taxon>Pseudomonadati</taxon>
        <taxon>Nitrospirota</taxon>
        <taxon>Nitrospiria</taxon>
        <taxon>Nitrospirales</taxon>
        <taxon>Nitrospiraceae</taxon>
        <taxon>Candidatus Nitronereus</taxon>
    </lineage>
</organism>
<dbReference type="Gene3D" id="2.170.130.10">
    <property type="entry name" value="TonB-dependent receptor, plug domain"/>
    <property type="match status" value="1"/>
</dbReference>
<feature type="domain" description="TonB-dependent receptor-like beta-barrel" evidence="11">
    <location>
        <begin position="318"/>
        <end position="755"/>
    </location>
</feature>
<evidence type="ECO:0000256" key="1">
    <source>
        <dbReference type="ARBA" id="ARBA00004571"/>
    </source>
</evidence>
<protein>
    <submittedName>
        <fullName evidence="12">TonB-dependent receptor</fullName>
    </submittedName>
</protein>
<evidence type="ECO:0000256" key="3">
    <source>
        <dbReference type="ARBA" id="ARBA00022452"/>
    </source>
</evidence>
<evidence type="ECO:0000256" key="5">
    <source>
        <dbReference type="ARBA" id="ARBA00022729"/>
    </source>
</evidence>
<dbReference type="InterPro" id="IPR000531">
    <property type="entry name" value="Beta-barrel_TonB"/>
</dbReference>
<dbReference type="PANTHER" id="PTHR30069">
    <property type="entry name" value="TONB-DEPENDENT OUTER MEMBRANE RECEPTOR"/>
    <property type="match status" value="1"/>
</dbReference>
<evidence type="ECO:0000313" key="13">
    <source>
        <dbReference type="Proteomes" id="UP001250932"/>
    </source>
</evidence>
<dbReference type="PROSITE" id="PS52016">
    <property type="entry name" value="TONB_DEPENDENT_REC_3"/>
    <property type="match status" value="1"/>
</dbReference>
<dbReference type="InterPro" id="IPR037066">
    <property type="entry name" value="Plug_dom_sf"/>
</dbReference>
<evidence type="ECO:0000256" key="7">
    <source>
        <dbReference type="ARBA" id="ARBA00023136"/>
    </source>
</evidence>
<keyword evidence="2 10" id="KW-0813">Transport</keyword>
<keyword evidence="6" id="KW-0798">TonB box</keyword>
<keyword evidence="5" id="KW-0732">Signal</keyword>
<evidence type="ECO:0000256" key="4">
    <source>
        <dbReference type="ARBA" id="ARBA00022692"/>
    </source>
</evidence>
<keyword evidence="8 12" id="KW-0675">Receptor</keyword>
<keyword evidence="4 10" id="KW-0812">Transmembrane</keyword>
<keyword evidence="3 10" id="KW-1134">Transmembrane beta strand</keyword>
<keyword evidence="7 10" id="KW-0472">Membrane</keyword>
<keyword evidence="9 10" id="KW-0998">Cell outer membrane</keyword>
<evidence type="ECO:0000256" key="2">
    <source>
        <dbReference type="ARBA" id="ARBA00022448"/>
    </source>
</evidence>
<sequence length="811" mass="89769">MSYLDKDLKKTNHLKWLFLGLAFTFIFGFLEDSYAVSGGQKIAGHVQNVDLRRVAQATVELRDQEGALVTSESTDDAGEFILVAPGTGVFSIRAIQETYRSEYKIVEVGNEEVGPVVLTMTVTQEIALEVVAPLLPIQPKSSSETYSLSRTEIEALPFGSNIEFNDALLTIPGAVNGSLKQVHIRQDHANFQVRIDGVPIPDTVSSTFTDVISPRAWERADIILGGMEAQFGNRTAAVIDITSKSGTKPGFGSIQLFGGSNETVIPSFEYGGTAGDKFRYYVLNSYTTTSRGIDPPTLGDSGFHNESDRNQTFIRGDYQLNNNNNFTLLFLNSIAKFQIPNTPNQIANGTIVGLIQANNPGFNPVISQDIDESQKETNQYAHLVWRHDVNASQFFSLAGYLRHTRATFETDPLNVLAYTGDTDEPFSAGDQDRFAYSNGVRLDYTNVLNSEHLVKAGFQFDRTQAVNKTELFAFNRVGGAPMGSVLMRRADSRLIGYREEFWVQDQYTPNDQWTFNLGVRVDNIHGFIEAAQISPRVGATFKATNNHAFHAFYGRLFTPPNLEAIRFVQLNTVGTTAEPENLTNNTVKPERSHYFEVGSTHAFGQIAVVQLTGYYKLSKNLSDAGQFGTTPLLNFFAFKNGWQRGIEGSIKVKLTDNLSARGNVAWGQCKGQGLQSGHFLLEQQEINDIETSEGVFCDHMQEVTSSAILTYRLLEHTTVSGQMLFGSGLRTASAGEKTNSQSADSVTTYNLSLTHVLPLSGKQRLLFGFDMINVFDQQELLNIGEQSIGLGVSHANMPRSFFFRTQWFFDS</sequence>
<comment type="subcellular location">
    <subcellularLocation>
        <location evidence="1 10">Cell outer membrane</location>
        <topology evidence="1 10">Multi-pass membrane protein</topology>
    </subcellularLocation>
</comment>
<dbReference type="PANTHER" id="PTHR30069:SF29">
    <property type="entry name" value="HEMOGLOBIN AND HEMOGLOBIN-HAPTOGLOBIN-BINDING PROTEIN 1-RELATED"/>
    <property type="match status" value="1"/>
</dbReference>
<gene>
    <name evidence="12" type="ORF">PPG34_16400</name>
</gene>
<name>A0ABU3KBQ9_9BACT</name>
<dbReference type="Pfam" id="PF00593">
    <property type="entry name" value="TonB_dep_Rec_b-barrel"/>
    <property type="match status" value="1"/>
</dbReference>
<dbReference type="InterPro" id="IPR036942">
    <property type="entry name" value="Beta-barrel_TonB_sf"/>
</dbReference>
<dbReference type="RefSeq" id="WP_313834520.1">
    <property type="nucleotide sequence ID" value="NZ_JAQOUE010000002.1"/>
</dbReference>
<comment type="caution">
    <text evidence="12">The sequence shown here is derived from an EMBL/GenBank/DDBJ whole genome shotgun (WGS) entry which is preliminary data.</text>
</comment>
<dbReference type="SUPFAM" id="SSF56935">
    <property type="entry name" value="Porins"/>
    <property type="match status" value="1"/>
</dbReference>
<evidence type="ECO:0000259" key="11">
    <source>
        <dbReference type="Pfam" id="PF00593"/>
    </source>
</evidence>
<dbReference type="InterPro" id="IPR039426">
    <property type="entry name" value="TonB-dep_rcpt-like"/>
</dbReference>
<dbReference type="Gene3D" id="2.40.170.20">
    <property type="entry name" value="TonB-dependent receptor, beta-barrel domain"/>
    <property type="match status" value="1"/>
</dbReference>
<evidence type="ECO:0000313" key="12">
    <source>
        <dbReference type="EMBL" id="MDT7043934.1"/>
    </source>
</evidence>
<proteinExistence type="inferred from homology"/>
<dbReference type="Proteomes" id="UP001250932">
    <property type="component" value="Unassembled WGS sequence"/>
</dbReference>
<evidence type="ECO:0000256" key="8">
    <source>
        <dbReference type="ARBA" id="ARBA00023170"/>
    </source>
</evidence>